<dbReference type="Proteomes" id="UP000515947">
    <property type="component" value="Chromosome"/>
</dbReference>
<dbReference type="EMBL" id="CP060713">
    <property type="protein sequence ID" value="QNN53133.1"/>
    <property type="molecule type" value="Genomic_DNA"/>
</dbReference>
<dbReference type="KEGG" id="nmes:H9L09_01125"/>
<dbReference type="AlphaFoldDB" id="A0A7G9RC08"/>
<feature type="transmembrane region" description="Helical" evidence="1">
    <location>
        <begin position="46"/>
        <end position="71"/>
    </location>
</feature>
<sequence>MTDPQQLPAGPQYSSDGQWWWDGQQWLPANLAAAPQPQHAPGNRRLLIVLALVVVGVVLLGFLAVLGTLSIGSQHDTDEVDNYCQVFPEDC</sequence>
<evidence type="ECO:0000313" key="2">
    <source>
        <dbReference type="EMBL" id="QNN53133.1"/>
    </source>
</evidence>
<evidence type="ECO:0000313" key="3">
    <source>
        <dbReference type="Proteomes" id="UP000515947"/>
    </source>
</evidence>
<protein>
    <recommendedName>
        <fullName evidence="4">DUF2510 domain-containing protein</fullName>
    </recommendedName>
</protein>
<accession>A0A7G9RC08</accession>
<dbReference type="RefSeq" id="WP_187578975.1">
    <property type="nucleotide sequence ID" value="NZ_CP060713.1"/>
</dbReference>
<evidence type="ECO:0008006" key="4">
    <source>
        <dbReference type="Google" id="ProtNLM"/>
    </source>
</evidence>
<evidence type="ECO:0000256" key="1">
    <source>
        <dbReference type="SAM" id="Phobius"/>
    </source>
</evidence>
<gene>
    <name evidence="2" type="ORF">H9L09_01125</name>
</gene>
<organism evidence="2 3">
    <name type="scientific">Nocardioides mesophilus</name>
    <dbReference type="NCBI Taxonomy" id="433659"/>
    <lineage>
        <taxon>Bacteria</taxon>
        <taxon>Bacillati</taxon>
        <taxon>Actinomycetota</taxon>
        <taxon>Actinomycetes</taxon>
        <taxon>Propionibacteriales</taxon>
        <taxon>Nocardioidaceae</taxon>
        <taxon>Nocardioides</taxon>
    </lineage>
</organism>
<reference evidence="2 3" key="1">
    <citation type="submission" date="2020-08" db="EMBL/GenBank/DDBJ databases">
        <title>Genome sequence of Nocardioides mesophilus KACC 16243T.</title>
        <authorList>
            <person name="Hyun D.-W."/>
            <person name="Bae J.-W."/>
        </authorList>
    </citation>
    <scope>NUCLEOTIDE SEQUENCE [LARGE SCALE GENOMIC DNA]</scope>
    <source>
        <strain evidence="2 3">KACC 16243</strain>
    </source>
</reference>
<keyword evidence="1" id="KW-0812">Transmembrane</keyword>
<proteinExistence type="predicted"/>
<name>A0A7G9RC08_9ACTN</name>
<keyword evidence="1" id="KW-0472">Membrane</keyword>
<keyword evidence="3" id="KW-1185">Reference proteome</keyword>
<keyword evidence="1" id="KW-1133">Transmembrane helix</keyword>